<evidence type="ECO:0000313" key="3">
    <source>
        <dbReference type="Proteomes" id="UP000789706"/>
    </source>
</evidence>
<evidence type="ECO:0000256" key="1">
    <source>
        <dbReference type="SAM" id="MobiDB-lite"/>
    </source>
</evidence>
<gene>
    <name evidence="2" type="ORF">DEBURN_LOCUS2334</name>
</gene>
<keyword evidence="3" id="KW-1185">Reference proteome</keyword>
<feature type="region of interest" description="Disordered" evidence="1">
    <location>
        <begin position="36"/>
        <end position="64"/>
    </location>
</feature>
<comment type="caution">
    <text evidence="2">The sequence shown here is derived from an EMBL/GenBank/DDBJ whole genome shotgun (WGS) entry which is preliminary data.</text>
</comment>
<dbReference type="AlphaFoldDB" id="A0A9N8YV38"/>
<evidence type="ECO:0000313" key="2">
    <source>
        <dbReference type="EMBL" id="CAG8454486.1"/>
    </source>
</evidence>
<accession>A0A9N8YV38</accession>
<reference evidence="2" key="1">
    <citation type="submission" date="2021-06" db="EMBL/GenBank/DDBJ databases">
        <authorList>
            <person name="Kallberg Y."/>
            <person name="Tangrot J."/>
            <person name="Rosling A."/>
        </authorList>
    </citation>
    <scope>NUCLEOTIDE SEQUENCE</scope>
    <source>
        <strain evidence="2">AZ414A</strain>
    </source>
</reference>
<organism evidence="2 3">
    <name type="scientific">Diversispora eburnea</name>
    <dbReference type="NCBI Taxonomy" id="1213867"/>
    <lineage>
        <taxon>Eukaryota</taxon>
        <taxon>Fungi</taxon>
        <taxon>Fungi incertae sedis</taxon>
        <taxon>Mucoromycota</taxon>
        <taxon>Glomeromycotina</taxon>
        <taxon>Glomeromycetes</taxon>
        <taxon>Diversisporales</taxon>
        <taxon>Diversisporaceae</taxon>
        <taxon>Diversispora</taxon>
    </lineage>
</organism>
<protein>
    <submittedName>
        <fullName evidence="2">5918_t:CDS:1</fullName>
    </submittedName>
</protein>
<dbReference type="Proteomes" id="UP000789706">
    <property type="component" value="Unassembled WGS sequence"/>
</dbReference>
<sequence>MEVLENDWLEKEFKHQQKSHKHKNGMQGIVVKEQATKSLQKSSEQDREFEEPKRKIPQHRIQEQQREIQYQRKLEQCKFKKYLRHFQNQLIFQYKEEKPNSSSKRNSAGEISVISQFTNTIVN</sequence>
<name>A0A9N8YV38_9GLOM</name>
<feature type="compositionally biased region" description="Basic and acidic residues" evidence="1">
    <location>
        <begin position="43"/>
        <end position="64"/>
    </location>
</feature>
<dbReference type="EMBL" id="CAJVPK010000125">
    <property type="protein sequence ID" value="CAG8454486.1"/>
    <property type="molecule type" value="Genomic_DNA"/>
</dbReference>
<proteinExistence type="predicted"/>